<dbReference type="InParanoid" id="A0A212FM28"/>
<sequence length="87" mass="9616">MTFNFCSHSTYTTLKIVTLPEFSMKGYEVLRTKAFIYRYATIVTTAKRESETFMSAQSLCSLTEPDRGGGGCGVIALHLHTAAVNRS</sequence>
<keyword evidence="2" id="KW-1185">Reference proteome</keyword>
<gene>
    <name evidence="1" type="ORF">KGM_201147</name>
</gene>
<reference evidence="1 2" key="1">
    <citation type="journal article" date="2011" name="Cell">
        <title>The monarch butterfly genome yields insights into long-distance migration.</title>
        <authorList>
            <person name="Zhan S."/>
            <person name="Merlin C."/>
            <person name="Boore J.L."/>
            <person name="Reppert S.M."/>
        </authorList>
    </citation>
    <scope>NUCLEOTIDE SEQUENCE [LARGE SCALE GENOMIC DNA]</scope>
    <source>
        <strain evidence="1">F-2</strain>
    </source>
</reference>
<evidence type="ECO:0000313" key="1">
    <source>
        <dbReference type="EMBL" id="OWR54791.1"/>
    </source>
</evidence>
<organism evidence="1 2">
    <name type="scientific">Danaus plexippus plexippus</name>
    <dbReference type="NCBI Taxonomy" id="278856"/>
    <lineage>
        <taxon>Eukaryota</taxon>
        <taxon>Metazoa</taxon>
        <taxon>Ecdysozoa</taxon>
        <taxon>Arthropoda</taxon>
        <taxon>Hexapoda</taxon>
        <taxon>Insecta</taxon>
        <taxon>Pterygota</taxon>
        <taxon>Neoptera</taxon>
        <taxon>Endopterygota</taxon>
        <taxon>Lepidoptera</taxon>
        <taxon>Glossata</taxon>
        <taxon>Ditrysia</taxon>
        <taxon>Papilionoidea</taxon>
        <taxon>Nymphalidae</taxon>
        <taxon>Danainae</taxon>
        <taxon>Danaini</taxon>
        <taxon>Danaina</taxon>
        <taxon>Danaus</taxon>
        <taxon>Danaus</taxon>
    </lineage>
</organism>
<dbReference type="KEGG" id="dpl:KGM_201147"/>
<accession>A0A212FM28</accession>
<dbReference type="Proteomes" id="UP000007151">
    <property type="component" value="Unassembled WGS sequence"/>
</dbReference>
<proteinExistence type="predicted"/>
<comment type="caution">
    <text evidence="1">The sequence shown here is derived from an EMBL/GenBank/DDBJ whole genome shotgun (WGS) entry which is preliminary data.</text>
</comment>
<dbReference type="EMBL" id="AGBW02007658">
    <property type="protein sequence ID" value="OWR54791.1"/>
    <property type="molecule type" value="Genomic_DNA"/>
</dbReference>
<dbReference type="AlphaFoldDB" id="A0A212FM28"/>
<protein>
    <submittedName>
        <fullName evidence="1">Uncharacterized protein</fullName>
    </submittedName>
</protein>
<evidence type="ECO:0000313" key="2">
    <source>
        <dbReference type="Proteomes" id="UP000007151"/>
    </source>
</evidence>
<name>A0A212FM28_DANPL</name>